<dbReference type="Proteomes" id="UP000610124">
    <property type="component" value="Unassembled WGS sequence"/>
</dbReference>
<evidence type="ECO:0000313" key="4">
    <source>
        <dbReference type="Proteomes" id="UP000610124"/>
    </source>
</evidence>
<dbReference type="AlphaFoldDB" id="A0A8H9LRU1"/>
<feature type="transmembrane region" description="Helical" evidence="2">
    <location>
        <begin position="192"/>
        <end position="213"/>
    </location>
</feature>
<accession>A0A8H9LRU1</accession>
<proteinExistence type="predicted"/>
<keyword evidence="2" id="KW-1133">Transmembrane helix</keyword>
<name>A0A8H9LRU1_KITAU</name>
<feature type="region of interest" description="Disordered" evidence="1">
    <location>
        <begin position="1"/>
        <end position="23"/>
    </location>
</feature>
<evidence type="ECO:0000256" key="1">
    <source>
        <dbReference type="SAM" id="MobiDB-lite"/>
    </source>
</evidence>
<keyword evidence="2" id="KW-0472">Membrane</keyword>
<reference evidence="3" key="2">
    <citation type="submission" date="2020-09" db="EMBL/GenBank/DDBJ databases">
        <authorList>
            <person name="Sun Q."/>
            <person name="Ohkuma M."/>
        </authorList>
    </citation>
    <scope>NUCLEOTIDE SEQUENCE</scope>
    <source>
        <strain evidence="3">JCM 4434</strain>
    </source>
</reference>
<evidence type="ECO:0000313" key="3">
    <source>
        <dbReference type="EMBL" id="GGV07758.1"/>
    </source>
</evidence>
<sequence length="280" mass="31140">MSLPSREQGKGGPGRPRKKPSEAAVGKAVTDWASYAGKVVDATWTLRRDAEQALGTKHADLSLILSGKGLPCMEWLSILHRALEAAGYFVEEEERETSYALYMAALKEIAEAEQRGEPRRVRAIGWKHKRASAHYELEQTRERARRERDEAEQLRIATGQAAEQQRGEPEGENNLDDGQAQGPVRQARPRPLAVIADFTGAVVGLLLTLPLAFRREVVFTQVLKGIDTEYRFTAYPVAQWMDLVDLVFLLLGNVATALAVSTIVCSFQLHPAPAWWSPIR</sequence>
<gene>
    <name evidence="3" type="ORF">GCM10010502_73500</name>
</gene>
<evidence type="ECO:0000256" key="2">
    <source>
        <dbReference type="SAM" id="Phobius"/>
    </source>
</evidence>
<organism evidence="3 4">
    <name type="scientific">Kitasatospora aureofaciens</name>
    <name type="common">Streptomyces aureofaciens</name>
    <dbReference type="NCBI Taxonomy" id="1894"/>
    <lineage>
        <taxon>Bacteria</taxon>
        <taxon>Bacillati</taxon>
        <taxon>Actinomycetota</taxon>
        <taxon>Actinomycetes</taxon>
        <taxon>Kitasatosporales</taxon>
        <taxon>Streptomycetaceae</taxon>
        <taxon>Kitasatospora</taxon>
    </lineage>
</organism>
<protein>
    <submittedName>
        <fullName evidence="3">Uncharacterized protein</fullName>
    </submittedName>
</protein>
<keyword evidence="2" id="KW-0812">Transmembrane</keyword>
<feature type="region of interest" description="Disordered" evidence="1">
    <location>
        <begin position="137"/>
        <end position="184"/>
    </location>
</feature>
<reference evidence="3" key="1">
    <citation type="journal article" date="2014" name="Int. J. Syst. Evol. Microbiol.">
        <title>Complete genome sequence of Corynebacterium casei LMG S-19264T (=DSM 44701T), isolated from a smear-ripened cheese.</title>
        <authorList>
            <consortium name="US DOE Joint Genome Institute (JGI-PGF)"/>
            <person name="Walter F."/>
            <person name="Albersmeier A."/>
            <person name="Kalinowski J."/>
            <person name="Ruckert C."/>
        </authorList>
    </citation>
    <scope>NUCLEOTIDE SEQUENCE</scope>
    <source>
        <strain evidence="3">JCM 4434</strain>
    </source>
</reference>
<dbReference type="EMBL" id="BMUB01000047">
    <property type="protein sequence ID" value="GGV07758.1"/>
    <property type="molecule type" value="Genomic_DNA"/>
</dbReference>
<feature type="transmembrane region" description="Helical" evidence="2">
    <location>
        <begin position="246"/>
        <end position="267"/>
    </location>
</feature>
<comment type="caution">
    <text evidence="3">The sequence shown here is derived from an EMBL/GenBank/DDBJ whole genome shotgun (WGS) entry which is preliminary data.</text>
</comment>
<feature type="compositionally biased region" description="Basic and acidic residues" evidence="1">
    <location>
        <begin position="137"/>
        <end position="153"/>
    </location>
</feature>